<evidence type="ECO:0000256" key="3">
    <source>
        <dbReference type="ARBA" id="ARBA00022603"/>
    </source>
</evidence>
<evidence type="ECO:0000256" key="7">
    <source>
        <dbReference type="ARBA" id="ARBA00022989"/>
    </source>
</evidence>
<dbReference type="PANTHER" id="PTHR12829">
    <property type="entry name" value="N6-ADENOSINE-METHYLTRANSFERASE"/>
    <property type="match status" value="1"/>
</dbReference>
<keyword evidence="5" id="KW-0949">S-adenosyl-L-methionine</keyword>
<dbReference type="GO" id="GO:0008173">
    <property type="term" value="F:RNA methyltransferase activity"/>
    <property type="evidence" value="ECO:0007669"/>
    <property type="project" value="UniProtKB-ARBA"/>
</dbReference>
<keyword evidence="8 9" id="KW-0472">Membrane</keyword>
<protein>
    <recommendedName>
        <fullName evidence="11">Cytochrome C oxidase subunit IV</fullName>
    </recommendedName>
</protein>
<evidence type="ECO:0000256" key="8">
    <source>
        <dbReference type="ARBA" id="ARBA00023136"/>
    </source>
</evidence>
<dbReference type="Pfam" id="PF05063">
    <property type="entry name" value="MT-A70"/>
    <property type="match status" value="1"/>
</dbReference>
<evidence type="ECO:0000256" key="9">
    <source>
        <dbReference type="SAM" id="Phobius"/>
    </source>
</evidence>
<evidence type="ECO:0000313" key="10">
    <source>
        <dbReference type="EMBL" id="KKK52103.1"/>
    </source>
</evidence>
<name>A0A0F8W669_9ZZZZ</name>
<evidence type="ECO:0008006" key="11">
    <source>
        <dbReference type="Google" id="ProtNLM"/>
    </source>
</evidence>
<gene>
    <name evidence="10" type="ORF">LCGC14_3108300</name>
</gene>
<keyword evidence="3" id="KW-0489">Methyltransferase</keyword>
<evidence type="ECO:0000256" key="1">
    <source>
        <dbReference type="ARBA" id="ARBA00004651"/>
    </source>
</evidence>
<evidence type="ECO:0000256" key="6">
    <source>
        <dbReference type="ARBA" id="ARBA00022692"/>
    </source>
</evidence>
<comment type="caution">
    <text evidence="10">The sequence shown here is derived from an EMBL/GenBank/DDBJ whole genome shotgun (WGS) entry which is preliminary data.</text>
</comment>
<proteinExistence type="predicted"/>
<feature type="transmembrane region" description="Helical" evidence="9">
    <location>
        <begin position="12"/>
        <end position="32"/>
    </location>
</feature>
<comment type="subcellular location">
    <subcellularLocation>
        <location evidence="1">Cell membrane</location>
        <topology evidence="1">Multi-pass membrane protein</topology>
    </subcellularLocation>
</comment>
<dbReference type="Pfam" id="PF03626">
    <property type="entry name" value="COX4_pro"/>
    <property type="match status" value="1"/>
</dbReference>
<keyword evidence="6 9" id="KW-0812">Transmembrane</keyword>
<dbReference type="PANTHER" id="PTHR12829:SF7">
    <property type="entry name" value="N6-ADENOSINE-METHYLTRANSFERASE CATALYTIC SUBUNIT"/>
    <property type="match status" value="1"/>
</dbReference>
<dbReference type="PROSITE" id="PS51143">
    <property type="entry name" value="MT_A70"/>
    <property type="match status" value="1"/>
</dbReference>
<dbReference type="GO" id="GO:0005886">
    <property type="term" value="C:plasma membrane"/>
    <property type="evidence" value="ECO:0007669"/>
    <property type="project" value="UniProtKB-SubCell"/>
</dbReference>
<feature type="transmembrane region" description="Helical" evidence="9">
    <location>
        <begin position="39"/>
        <end position="61"/>
    </location>
</feature>
<dbReference type="InterPro" id="IPR005171">
    <property type="entry name" value="Cyt_c_oxidase_su4_prok"/>
</dbReference>
<dbReference type="GO" id="GO:0008757">
    <property type="term" value="F:S-adenosylmethionine-dependent methyltransferase activity"/>
    <property type="evidence" value="ECO:0007669"/>
    <property type="project" value="UniProtKB-ARBA"/>
</dbReference>
<dbReference type="GO" id="GO:0032259">
    <property type="term" value="P:methylation"/>
    <property type="evidence" value="ECO:0007669"/>
    <property type="project" value="UniProtKB-KW"/>
</dbReference>
<evidence type="ECO:0000256" key="4">
    <source>
        <dbReference type="ARBA" id="ARBA00022679"/>
    </source>
</evidence>
<evidence type="ECO:0000256" key="2">
    <source>
        <dbReference type="ARBA" id="ARBA00022475"/>
    </source>
</evidence>
<dbReference type="GO" id="GO:0005634">
    <property type="term" value="C:nucleus"/>
    <property type="evidence" value="ECO:0007669"/>
    <property type="project" value="TreeGrafter"/>
</dbReference>
<dbReference type="AlphaFoldDB" id="A0A0F8W669"/>
<reference evidence="10" key="1">
    <citation type="journal article" date="2015" name="Nature">
        <title>Complex archaea that bridge the gap between prokaryotes and eukaryotes.</title>
        <authorList>
            <person name="Spang A."/>
            <person name="Saw J.H."/>
            <person name="Jorgensen S.L."/>
            <person name="Zaremba-Niedzwiedzka K."/>
            <person name="Martijn J."/>
            <person name="Lind A.E."/>
            <person name="van Eijk R."/>
            <person name="Schleper C."/>
            <person name="Guy L."/>
            <person name="Ettema T.J."/>
        </authorList>
    </citation>
    <scope>NUCLEOTIDE SEQUENCE</scope>
</reference>
<keyword evidence="4" id="KW-0808">Transferase</keyword>
<keyword evidence="2" id="KW-1003">Cell membrane</keyword>
<dbReference type="EMBL" id="LAZR01067191">
    <property type="protein sequence ID" value="KKK52103.1"/>
    <property type="molecule type" value="Genomic_DNA"/>
</dbReference>
<sequence>MVDYINVQGYLRWTLIIIFMLMKAGLIIAVFMHMMWERLAMVYAILLPPLCLLVLIGLMSVEADTTLRPPVAQQCHLYLWCIAQHVDWAYIVARAWGFNPIILWTWVKDGLGVGRFRCNTEHILVARRGPRQGNPFGAGGRHCQATAGTAFRWKRLAHSEKPDEFFALVEKLSPSPRLEMFARRPRTGWHVWGNEVKNDVAIFPEEACLT</sequence>
<evidence type="ECO:0000256" key="5">
    <source>
        <dbReference type="ARBA" id="ARBA00022691"/>
    </source>
</evidence>
<dbReference type="InterPro" id="IPR007757">
    <property type="entry name" value="MT-A70-like"/>
</dbReference>
<accession>A0A0F8W669</accession>
<keyword evidence="7 9" id="KW-1133">Transmembrane helix</keyword>
<organism evidence="10">
    <name type="scientific">marine sediment metagenome</name>
    <dbReference type="NCBI Taxonomy" id="412755"/>
    <lineage>
        <taxon>unclassified sequences</taxon>
        <taxon>metagenomes</taxon>
        <taxon>ecological metagenomes</taxon>
    </lineage>
</organism>